<gene>
    <name evidence="1" type="ORF">HUJ06_010830</name>
</gene>
<organism evidence="1 2">
    <name type="scientific">Nelumbo nucifera</name>
    <name type="common">Sacred lotus</name>
    <dbReference type="NCBI Taxonomy" id="4432"/>
    <lineage>
        <taxon>Eukaryota</taxon>
        <taxon>Viridiplantae</taxon>
        <taxon>Streptophyta</taxon>
        <taxon>Embryophyta</taxon>
        <taxon>Tracheophyta</taxon>
        <taxon>Spermatophyta</taxon>
        <taxon>Magnoliopsida</taxon>
        <taxon>Proteales</taxon>
        <taxon>Nelumbonaceae</taxon>
        <taxon>Nelumbo</taxon>
    </lineage>
</organism>
<accession>A0A822YL18</accession>
<protein>
    <submittedName>
        <fullName evidence="1">Uncharacterized protein</fullName>
    </submittedName>
</protein>
<dbReference type="AlphaFoldDB" id="A0A822YL18"/>
<dbReference type="Proteomes" id="UP000607653">
    <property type="component" value="Unassembled WGS sequence"/>
</dbReference>
<comment type="caution">
    <text evidence="1">The sequence shown here is derived from an EMBL/GenBank/DDBJ whole genome shotgun (WGS) entry which is preliminary data.</text>
</comment>
<dbReference type="PANTHER" id="PTHR33782">
    <property type="entry name" value="OS01G0121600 PROTEIN"/>
    <property type="match status" value="1"/>
</dbReference>
<evidence type="ECO:0000313" key="2">
    <source>
        <dbReference type="Proteomes" id="UP000607653"/>
    </source>
</evidence>
<reference evidence="1 2" key="1">
    <citation type="journal article" date="2020" name="Mol. Biol. Evol.">
        <title>Distinct Expression and Methylation Patterns for Genes with Different Fates following a Single Whole-Genome Duplication in Flowering Plants.</title>
        <authorList>
            <person name="Shi T."/>
            <person name="Rahmani R.S."/>
            <person name="Gugger P.F."/>
            <person name="Wang M."/>
            <person name="Li H."/>
            <person name="Zhang Y."/>
            <person name="Li Z."/>
            <person name="Wang Q."/>
            <person name="Van de Peer Y."/>
            <person name="Marchal K."/>
            <person name="Chen J."/>
        </authorList>
    </citation>
    <scope>NUCLEOTIDE SEQUENCE [LARGE SCALE GENOMIC DNA]</scope>
    <source>
        <tissue evidence="1">Leaf</tissue>
    </source>
</reference>
<evidence type="ECO:0000313" key="1">
    <source>
        <dbReference type="EMBL" id="DAD31979.1"/>
    </source>
</evidence>
<keyword evidence="2" id="KW-1185">Reference proteome</keyword>
<sequence length="52" mass="5578">MGLLQTLLMNTRPSLALGMMALVAFSVSLSTAATLSHLIQIAKWVLSLVHLN</sequence>
<name>A0A822YL18_NELNU</name>
<dbReference type="EMBL" id="DUZY01000003">
    <property type="protein sequence ID" value="DAD31979.1"/>
    <property type="molecule type" value="Genomic_DNA"/>
</dbReference>
<dbReference type="PANTHER" id="PTHR33782:SF5">
    <property type="entry name" value="MEDIATOR OF RNA POLYMERASE II TRANSCRIPTION SUBUNIT"/>
    <property type="match status" value="1"/>
</dbReference>
<proteinExistence type="predicted"/>